<protein>
    <submittedName>
        <fullName evidence="4">Amidohydrolase</fullName>
    </submittedName>
</protein>
<comment type="caution">
    <text evidence="4">The sequence shown here is derived from an EMBL/GenBank/DDBJ whole genome shotgun (WGS) entry which is preliminary data.</text>
</comment>
<evidence type="ECO:0000256" key="2">
    <source>
        <dbReference type="SAM" id="MobiDB-lite"/>
    </source>
</evidence>
<dbReference type="InterPro" id="IPR006311">
    <property type="entry name" value="TAT_signal"/>
</dbReference>
<dbReference type="InterPro" id="IPR006680">
    <property type="entry name" value="Amidohydro-rel"/>
</dbReference>
<evidence type="ECO:0000259" key="3">
    <source>
        <dbReference type="Pfam" id="PF01979"/>
    </source>
</evidence>
<dbReference type="Gene3D" id="3.30.110.90">
    <property type="entry name" value="Amidohydrolase"/>
    <property type="match status" value="1"/>
</dbReference>
<accession>A0A263D084</accession>
<dbReference type="Gene3D" id="3.40.50.10910">
    <property type="entry name" value="Amidohydrolase"/>
    <property type="match status" value="1"/>
</dbReference>
<dbReference type="RefSeq" id="WP_094864126.1">
    <property type="nucleotide sequence ID" value="NZ_NKYE01000011.1"/>
</dbReference>
<reference evidence="4 5" key="1">
    <citation type="submission" date="2017-07" db="EMBL/GenBank/DDBJ databases">
        <title>Amycolatopsis antarcticus sp. nov., isolated from the surface of an Antarcticus brown macroalga.</title>
        <authorList>
            <person name="Wang J."/>
            <person name="Leiva S."/>
            <person name="Huang J."/>
            <person name="Huang Y."/>
        </authorList>
    </citation>
    <scope>NUCLEOTIDE SEQUENCE [LARGE SCALE GENOMIC DNA]</scope>
    <source>
        <strain evidence="4 5">AU-G6</strain>
    </source>
</reference>
<dbReference type="Gene3D" id="2.120.10.30">
    <property type="entry name" value="TolB, C-terminal domain"/>
    <property type="match status" value="2"/>
</dbReference>
<organism evidence="4 5">
    <name type="scientific">Amycolatopsis antarctica</name>
    <dbReference type="NCBI Taxonomy" id="1854586"/>
    <lineage>
        <taxon>Bacteria</taxon>
        <taxon>Bacillati</taxon>
        <taxon>Actinomycetota</taxon>
        <taxon>Actinomycetes</taxon>
        <taxon>Pseudonocardiales</taxon>
        <taxon>Pseudonocardiaceae</taxon>
        <taxon>Amycolatopsis</taxon>
    </lineage>
</organism>
<dbReference type="EMBL" id="NKYE01000011">
    <property type="protein sequence ID" value="OZM71843.1"/>
    <property type="molecule type" value="Genomic_DNA"/>
</dbReference>
<dbReference type="InterPro" id="IPR032466">
    <property type="entry name" value="Metal_Hydrolase"/>
</dbReference>
<dbReference type="Proteomes" id="UP000242444">
    <property type="component" value="Unassembled WGS sequence"/>
</dbReference>
<dbReference type="Pfam" id="PF07676">
    <property type="entry name" value="PD40"/>
    <property type="match status" value="6"/>
</dbReference>
<feature type="domain" description="Amidohydrolase-related" evidence="3">
    <location>
        <begin position="663"/>
        <end position="999"/>
    </location>
</feature>
<dbReference type="GO" id="GO:0016810">
    <property type="term" value="F:hydrolase activity, acting on carbon-nitrogen (but not peptide) bonds"/>
    <property type="evidence" value="ECO:0007669"/>
    <property type="project" value="InterPro"/>
</dbReference>
<dbReference type="AlphaFoldDB" id="A0A263D084"/>
<dbReference type="Pfam" id="PF01979">
    <property type="entry name" value="Amidohydro_1"/>
    <property type="match status" value="1"/>
</dbReference>
<dbReference type="InterPro" id="IPR011059">
    <property type="entry name" value="Metal-dep_hydrolase_composite"/>
</dbReference>
<dbReference type="PROSITE" id="PS51318">
    <property type="entry name" value="TAT"/>
    <property type="match status" value="1"/>
</dbReference>
<sequence>MDPIDTPASDGHGPRRPAPLSRRDLLRRTGQVAAVATGAGLLGPIALERAAAADPAGHGERATLTEGTNIAASMSPDGRAIALDLVTAIWILPADGGPARRLTDDLQDATQPHFSPDGRGVVFQSYRDGNFHLWVINQDGSGLRRITEGTSDHREPKFSPDGTQIVFASDRGGTGSYGIFRCELATGTVSALTDSAAEEAMPAWSPDGSRVAFTVDDSAIDAVEVATGEITHLVAAAEGASVYGPAFAPDGATLSYTRVTGATAELVVGDRAITSGEDVFGFAATWLSADELVYTADGEIRRRSLTGTATSIPFRAEVPVVSRRDYRREPRDLDSTASRPVQGIASPVVAPDGSRIAFRALNALWLLPITGGKPSKLVDDGFFATDPDFSPDGASIVYASDREGDADLWQRDLTTGAERRLTGVDGAQMTPRWSPDGNSIAYADQDGAIWILDVASGSVRQVTPTLFMPGRVSWSPDGSVLALAAVKPFSKRFREGTSQILTVDLASGSLHYAEAIPGRSIATRGDDGPVWSPNGRMLAFVVESALWVAEVDAAGSLAGEARQVTREVTDAPSWVGSDRLLYLNNGRLRLTGIDGSRPRTVPVDLRWHRAKVTEKTVIHAGAIWDGEATGLRRDVDIVVDGDRIAAVEPHRPGRSTVDASGLTVIPGLIESHNHWHLRGRQWGDRQGRVWLAYGITSTRSPGDPAYQMVETREALDAGRRVGPRFFATGEAIDGSRVYYNFMRTTRSLDQLGPELERAKELGYDLIKTYVRLPAEAQRELAARAHRAGMPLSSHYLYPSENFGMDGMEHTGATNRLGYSHTVSRLGRAYADAVTLFTRTGMSITPTLFNSAAMYGEDRSLVDDPRTRALFPAWEYDLLRTKAENATLPPAEAMRELLRANVDMVLRIHRGGGLVIAGTDAPLDNVAVSLHTNLRAMVRYGFTPYEALRTATANPARWLGLEGRIGTVAPGALADLSFVTGDPLADIRAAAAVTRVMRGGVLHTVDELLAPFAPDTRASVTPALAASAPTPRHDHDPRFWWHEPEWAQPVCCGT</sequence>
<name>A0A263D084_9PSEU</name>
<dbReference type="Gene3D" id="2.30.40.10">
    <property type="entry name" value="Urease, subunit C, domain 1"/>
    <property type="match status" value="1"/>
</dbReference>
<dbReference type="InterPro" id="IPR011659">
    <property type="entry name" value="WD40"/>
</dbReference>
<dbReference type="InterPro" id="IPR011042">
    <property type="entry name" value="6-blade_b-propeller_TolB-like"/>
</dbReference>
<evidence type="ECO:0000313" key="5">
    <source>
        <dbReference type="Proteomes" id="UP000242444"/>
    </source>
</evidence>
<dbReference type="SUPFAM" id="SSF69304">
    <property type="entry name" value="Tricorn protease N-terminal domain"/>
    <property type="match status" value="2"/>
</dbReference>
<dbReference type="InParanoid" id="A0A263D084"/>
<dbReference type="SUPFAM" id="SSF51556">
    <property type="entry name" value="Metallo-dependent hydrolases"/>
    <property type="match status" value="1"/>
</dbReference>
<comment type="similarity">
    <text evidence="1">Belongs to the TolB family.</text>
</comment>
<evidence type="ECO:0000256" key="1">
    <source>
        <dbReference type="ARBA" id="ARBA00009820"/>
    </source>
</evidence>
<proteinExistence type="inferred from homology"/>
<dbReference type="SUPFAM" id="SSF51338">
    <property type="entry name" value="Composite domain of metallo-dependent hydrolases"/>
    <property type="match status" value="1"/>
</dbReference>
<keyword evidence="4" id="KW-0378">Hydrolase</keyword>
<evidence type="ECO:0000313" key="4">
    <source>
        <dbReference type="EMBL" id="OZM71843.1"/>
    </source>
</evidence>
<feature type="region of interest" description="Disordered" evidence="2">
    <location>
        <begin position="1"/>
        <end position="22"/>
    </location>
</feature>
<dbReference type="PANTHER" id="PTHR36842">
    <property type="entry name" value="PROTEIN TOLB HOMOLOG"/>
    <property type="match status" value="1"/>
</dbReference>
<dbReference type="Gene3D" id="1.20.58.520">
    <property type="entry name" value="Amidohydrolase"/>
    <property type="match status" value="1"/>
</dbReference>
<keyword evidence="5" id="KW-1185">Reference proteome</keyword>
<dbReference type="OrthoDB" id="9808778at2"/>
<gene>
    <name evidence="4" type="ORF">CFN78_18660</name>
</gene>
<dbReference type="PANTHER" id="PTHR36842:SF1">
    <property type="entry name" value="PROTEIN TOLB"/>
    <property type="match status" value="1"/>
</dbReference>